<name>A0A553K007_9ACTN</name>
<dbReference type="GO" id="GO:0070819">
    <property type="term" value="F:menaquinone-dependent protoporphyrinogen oxidase activity"/>
    <property type="evidence" value="ECO:0007669"/>
    <property type="project" value="TreeGrafter"/>
</dbReference>
<dbReference type="PANTHER" id="PTHR38030">
    <property type="entry name" value="PROTOPORPHYRINOGEN IX DEHYDROGENASE [MENAQUINONE]"/>
    <property type="match status" value="1"/>
</dbReference>
<organism evidence="2 3">
    <name type="scientific">Tessaracoccus rhinocerotis</name>
    <dbReference type="NCBI Taxonomy" id="1689449"/>
    <lineage>
        <taxon>Bacteria</taxon>
        <taxon>Bacillati</taxon>
        <taxon>Actinomycetota</taxon>
        <taxon>Actinomycetes</taxon>
        <taxon>Propionibacteriales</taxon>
        <taxon>Propionibacteriaceae</taxon>
        <taxon>Tessaracoccus</taxon>
    </lineage>
</organism>
<dbReference type="OrthoDB" id="3731572at2"/>
<dbReference type="InterPro" id="IPR052200">
    <property type="entry name" value="Protoporphyrinogen_IX_DH"/>
</dbReference>
<gene>
    <name evidence="2" type="ORF">FOJ82_08230</name>
</gene>
<reference evidence="2 3" key="1">
    <citation type="submission" date="2019-07" db="EMBL/GenBank/DDBJ databases">
        <authorList>
            <person name="Zhou L.-Y."/>
        </authorList>
    </citation>
    <scope>NUCLEOTIDE SEQUENCE [LARGE SCALE GENOMIC DNA]</scope>
    <source>
        <strain evidence="2 3">YIM 101269</strain>
    </source>
</reference>
<keyword evidence="3" id="KW-1185">Reference proteome</keyword>
<protein>
    <recommendedName>
        <fullName evidence="1">Flavodoxin domain-containing protein</fullName>
    </recommendedName>
</protein>
<dbReference type="Proteomes" id="UP000317638">
    <property type="component" value="Unassembled WGS sequence"/>
</dbReference>
<dbReference type="RefSeq" id="WP_143938015.1">
    <property type="nucleotide sequence ID" value="NZ_VKKG01000003.1"/>
</dbReference>
<dbReference type="SUPFAM" id="SSF52218">
    <property type="entry name" value="Flavoproteins"/>
    <property type="match status" value="1"/>
</dbReference>
<evidence type="ECO:0000259" key="1">
    <source>
        <dbReference type="Pfam" id="PF12724"/>
    </source>
</evidence>
<comment type="caution">
    <text evidence="2">The sequence shown here is derived from an EMBL/GenBank/DDBJ whole genome shotgun (WGS) entry which is preliminary data.</text>
</comment>
<dbReference type="PANTHER" id="PTHR38030:SF2">
    <property type="entry name" value="PROTOPORPHYRINOGEN IX DEHYDROGENASE [QUINONE]"/>
    <property type="match status" value="1"/>
</dbReference>
<evidence type="ECO:0000313" key="3">
    <source>
        <dbReference type="Proteomes" id="UP000317638"/>
    </source>
</evidence>
<dbReference type="InterPro" id="IPR026816">
    <property type="entry name" value="Flavodoxin_dom"/>
</dbReference>
<dbReference type="EMBL" id="VKKG01000003">
    <property type="protein sequence ID" value="TRY18039.1"/>
    <property type="molecule type" value="Genomic_DNA"/>
</dbReference>
<dbReference type="AlphaFoldDB" id="A0A553K007"/>
<dbReference type="GO" id="GO:0006783">
    <property type="term" value="P:heme biosynthetic process"/>
    <property type="evidence" value="ECO:0007669"/>
    <property type="project" value="TreeGrafter"/>
</dbReference>
<feature type="domain" description="Flavodoxin" evidence="1">
    <location>
        <begin position="5"/>
        <end position="142"/>
    </location>
</feature>
<dbReference type="InterPro" id="IPR029039">
    <property type="entry name" value="Flavoprotein-like_sf"/>
</dbReference>
<proteinExistence type="predicted"/>
<sequence length="164" mass="17375">MARILITHATRAGATADVADILADALAGAGHDVDTVPVAEGPSPEGFDLVVVGSGIHATAWYSEALDWLSAHGSVLAGRTALFNVCLNAANPMKRDETLDYNRPAAQLVAPVAQESFAGRYVPERVSFWKRVFMRTMQAAPKDHVSPGTIRAWAAVLADRVPAA</sequence>
<dbReference type="Pfam" id="PF12724">
    <property type="entry name" value="Flavodoxin_5"/>
    <property type="match status" value="1"/>
</dbReference>
<dbReference type="GO" id="GO:0010181">
    <property type="term" value="F:FMN binding"/>
    <property type="evidence" value="ECO:0007669"/>
    <property type="project" value="TreeGrafter"/>
</dbReference>
<accession>A0A553K007</accession>
<dbReference type="Gene3D" id="3.40.50.360">
    <property type="match status" value="1"/>
</dbReference>
<evidence type="ECO:0000313" key="2">
    <source>
        <dbReference type="EMBL" id="TRY18039.1"/>
    </source>
</evidence>